<dbReference type="CDD" id="cd02440">
    <property type="entry name" value="AdoMet_MTases"/>
    <property type="match status" value="1"/>
</dbReference>
<keyword evidence="4" id="KW-1185">Reference proteome</keyword>
<organism evidence="3 4">
    <name type="scientific">Bacillus mesophilus</name>
    <dbReference type="NCBI Taxonomy" id="1808955"/>
    <lineage>
        <taxon>Bacteria</taxon>
        <taxon>Bacillati</taxon>
        <taxon>Bacillota</taxon>
        <taxon>Bacilli</taxon>
        <taxon>Bacillales</taxon>
        <taxon>Bacillaceae</taxon>
        <taxon>Bacillus</taxon>
    </lineage>
</organism>
<dbReference type="InterPro" id="IPR041698">
    <property type="entry name" value="Methyltransf_25"/>
</dbReference>
<accession>A0A6M0QED3</accession>
<evidence type="ECO:0000256" key="1">
    <source>
        <dbReference type="ARBA" id="ARBA00022679"/>
    </source>
</evidence>
<evidence type="ECO:0000313" key="3">
    <source>
        <dbReference type="EMBL" id="NEY74060.1"/>
    </source>
</evidence>
<dbReference type="GO" id="GO:0008168">
    <property type="term" value="F:methyltransferase activity"/>
    <property type="evidence" value="ECO:0007669"/>
    <property type="project" value="UniProtKB-KW"/>
</dbReference>
<dbReference type="PANTHER" id="PTHR43861">
    <property type="entry name" value="TRANS-ACONITATE 2-METHYLTRANSFERASE-RELATED"/>
    <property type="match status" value="1"/>
</dbReference>
<sequence>MLAEWYETLKARKWMKKNVPFLYSWHAYVGNECKLFLAFKKPQTVSEVATTHGLPEDLLQSWVEIGVAIRHLKKTSSNSYQVKRLKLFPNKGSLSGALLKEMMELHIPSLLAYPDLMTAKDKLTFDHDKHGDTVAKTSRLIETIAFPNYKKIIKEKDVSSILDIGCGYGGYLQRIARHKDDVHMHGLDFNPQVVKQAEKACKEYSNIEIFRADVNEWEPTNQKYDLIMLNNVMHYISPSKRSKLLLRVSKWLKKEGHIVIITPFKYSRHGKEFSAAFNSFFHAQSNLYSLPSEAEVKKIVKQIRMEIKELKPIIKEGSWYITVLEQR</sequence>
<dbReference type="SUPFAM" id="SSF53335">
    <property type="entry name" value="S-adenosyl-L-methionine-dependent methyltransferases"/>
    <property type="match status" value="1"/>
</dbReference>
<dbReference type="InterPro" id="IPR029063">
    <property type="entry name" value="SAM-dependent_MTases_sf"/>
</dbReference>
<dbReference type="Pfam" id="PF13649">
    <property type="entry name" value="Methyltransf_25"/>
    <property type="match status" value="1"/>
</dbReference>
<evidence type="ECO:0000313" key="4">
    <source>
        <dbReference type="Proteomes" id="UP000481043"/>
    </source>
</evidence>
<dbReference type="Proteomes" id="UP000481043">
    <property type="component" value="Unassembled WGS sequence"/>
</dbReference>
<protein>
    <submittedName>
        <fullName evidence="3">Class I SAM-dependent methyltransferase</fullName>
    </submittedName>
</protein>
<keyword evidence="3" id="KW-0489">Methyltransferase</keyword>
<gene>
    <name evidence="3" type="ORF">G4D63_20365</name>
</gene>
<proteinExistence type="predicted"/>
<dbReference type="EMBL" id="JAAIWM010000013">
    <property type="protein sequence ID" value="NEY74060.1"/>
    <property type="molecule type" value="Genomic_DNA"/>
</dbReference>
<comment type="caution">
    <text evidence="3">The sequence shown here is derived from an EMBL/GenBank/DDBJ whole genome shotgun (WGS) entry which is preliminary data.</text>
</comment>
<keyword evidence="1 3" id="KW-0808">Transferase</keyword>
<dbReference type="Gene3D" id="3.40.50.150">
    <property type="entry name" value="Vaccinia Virus protein VP39"/>
    <property type="match status" value="1"/>
</dbReference>
<dbReference type="GO" id="GO:0032259">
    <property type="term" value="P:methylation"/>
    <property type="evidence" value="ECO:0007669"/>
    <property type="project" value="UniProtKB-KW"/>
</dbReference>
<feature type="domain" description="Methyltransferase" evidence="2">
    <location>
        <begin position="161"/>
        <end position="256"/>
    </location>
</feature>
<dbReference type="AlphaFoldDB" id="A0A6M0QED3"/>
<reference evidence="3 4" key="1">
    <citation type="submission" date="2020-02" db="EMBL/GenBank/DDBJ databases">
        <title>Bacillus aquiflavi sp. nov., isolated from yellow water of strong flavor Chinese baijiu in Yibin region of China.</title>
        <authorList>
            <person name="Xie J."/>
        </authorList>
    </citation>
    <scope>NUCLEOTIDE SEQUENCE [LARGE SCALE GENOMIC DNA]</scope>
    <source>
        <strain evidence="3 4">SA4</strain>
    </source>
</reference>
<dbReference type="RefSeq" id="WP_163181926.1">
    <property type="nucleotide sequence ID" value="NZ_JAAIWM010000013.1"/>
</dbReference>
<evidence type="ECO:0000259" key="2">
    <source>
        <dbReference type="Pfam" id="PF13649"/>
    </source>
</evidence>
<name>A0A6M0QED3_9BACI</name>